<dbReference type="PROSITE" id="PS51032">
    <property type="entry name" value="AP2_ERF"/>
    <property type="match status" value="1"/>
</dbReference>
<dbReference type="PRINTS" id="PR00367">
    <property type="entry name" value="ETHRSPELEMNT"/>
</dbReference>
<keyword evidence="3" id="KW-0238">DNA-binding</keyword>
<dbReference type="SMART" id="SM00380">
    <property type="entry name" value="AP2"/>
    <property type="match status" value="1"/>
</dbReference>
<proteinExistence type="predicted"/>
<evidence type="ECO:0000256" key="1">
    <source>
        <dbReference type="ARBA" id="ARBA00004123"/>
    </source>
</evidence>
<dbReference type="OrthoDB" id="642697at2759"/>
<dbReference type="PANTHER" id="PTHR31677">
    <property type="entry name" value="AP2 DOMAIN CLASS TRANSCRIPTION FACTOR"/>
    <property type="match status" value="1"/>
</dbReference>
<evidence type="ECO:0000313" key="9">
    <source>
        <dbReference type="Proteomes" id="UP000011116"/>
    </source>
</evidence>
<keyword evidence="4" id="KW-0804">Transcription</keyword>
<dbReference type="InterPro" id="IPR036955">
    <property type="entry name" value="AP2/ERF_dom_sf"/>
</dbReference>
<feature type="compositionally biased region" description="Basic residues" evidence="6">
    <location>
        <begin position="11"/>
        <end position="22"/>
    </location>
</feature>
<reference evidence="8" key="2">
    <citation type="submission" date="2020-10" db="EMBL/GenBank/DDBJ databases">
        <authorList>
            <person name="Scholz U."/>
            <person name="Mascher M."/>
            <person name="Fiebig A."/>
        </authorList>
    </citation>
    <scope>NUCLEOTIDE SEQUENCE [LARGE SCALE GENOMIC DNA]</scope>
    <source>
        <strain evidence="8">cv. Morex</strain>
    </source>
</reference>
<dbReference type="Gramene" id="HORVU.MOREX.r2.6HG0489770.1">
    <property type="protein sequence ID" value="HORVU.MOREX.r2.6HG0489770.1.CDS.1"/>
    <property type="gene ID" value="HORVU.MOREX.r2.6HG0489770"/>
</dbReference>
<dbReference type="GO" id="GO:0005634">
    <property type="term" value="C:nucleus"/>
    <property type="evidence" value="ECO:0007669"/>
    <property type="project" value="UniProtKB-SubCell"/>
</dbReference>
<dbReference type="AlphaFoldDB" id="A0A8I6YJL9"/>
<reference evidence="9" key="1">
    <citation type="journal article" date="2012" name="Nature">
        <title>A physical, genetic and functional sequence assembly of the barley genome.</title>
        <authorList>
            <consortium name="The International Barley Genome Sequencing Consortium"/>
            <person name="Mayer K.F."/>
            <person name="Waugh R."/>
            <person name="Brown J.W."/>
            <person name="Schulman A."/>
            <person name="Langridge P."/>
            <person name="Platzer M."/>
            <person name="Fincher G.B."/>
            <person name="Muehlbauer G.J."/>
            <person name="Sato K."/>
            <person name="Close T.J."/>
            <person name="Wise R.P."/>
            <person name="Stein N."/>
        </authorList>
    </citation>
    <scope>NUCLEOTIDE SEQUENCE [LARGE SCALE GENOMIC DNA]</scope>
    <source>
        <strain evidence="9">cv. Morex</strain>
    </source>
</reference>
<organism evidence="8 9">
    <name type="scientific">Hordeum vulgare subsp. vulgare</name>
    <name type="common">Domesticated barley</name>
    <dbReference type="NCBI Taxonomy" id="112509"/>
    <lineage>
        <taxon>Eukaryota</taxon>
        <taxon>Viridiplantae</taxon>
        <taxon>Streptophyta</taxon>
        <taxon>Embryophyta</taxon>
        <taxon>Tracheophyta</taxon>
        <taxon>Spermatophyta</taxon>
        <taxon>Magnoliopsida</taxon>
        <taxon>Liliopsida</taxon>
        <taxon>Poales</taxon>
        <taxon>Poaceae</taxon>
        <taxon>BOP clade</taxon>
        <taxon>Pooideae</taxon>
        <taxon>Triticodae</taxon>
        <taxon>Triticeae</taxon>
        <taxon>Hordeinae</taxon>
        <taxon>Hordeum</taxon>
    </lineage>
</organism>
<keyword evidence="9" id="KW-1185">Reference proteome</keyword>
<protein>
    <recommendedName>
        <fullName evidence="7">AP2/ERF domain-containing protein</fullName>
    </recommendedName>
</protein>
<dbReference type="SUPFAM" id="SSF54171">
    <property type="entry name" value="DNA-binding domain"/>
    <property type="match status" value="1"/>
</dbReference>
<dbReference type="CDD" id="cd00018">
    <property type="entry name" value="AP2"/>
    <property type="match status" value="1"/>
</dbReference>
<dbReference type="GeneID" id="123402492"/>
<dbReference type="Proteomes" id="UP000011116">
    <property type="component" value="Chromosome 6H"/>
</dbReference>
<evidence type="ECO:0000256" key="6">
    <source>
        <dbReference type="SAM" id="MobiDB-lite"/>
    </source>
</evidence>
<dbReference type="KEGG" id="hvg:123402492"/>
<name>A0A8I6YJL9_HORVV</name>
<comment type="subcellular location">
    <subcellularLocation>
        <location evidence="1">Nucleus</location>
    </subcellularLocation>
</comment>
<feature type="domain" description="AP2/ERF" evidence="7">
    <location>
        <begin position="36"/>
        <end position="93"/>
    </location>
</feature>
<evidence type="ECO:0000259" key="7">
    <source>
        <dbReference type="PROSITE" id="PS51032"/>
    </source>
</evidence>
<dbReference type="Gramene" id="HORVU.MOREX.r3.6HG0590890.1">
    <property type="protein sequence ID" value="HORVU.MOREX.r3.6HG0590890.1.CDS1"/>
    <property type="gene ID" value="HORVU.MOREX.r3.6HG0590890"/>
</dbReference>
<dbReference type="InterPro" id="IPR016177">
    <property type="entry name" value="DNA-bd_dom_sf"/>
</dbReference>
<reference evidence="8" key="3">
    <citation type="submission" date="2022-01" db="UniProtKB">
        <authorList>
            <consortium name="EnsemblPlants"/>
        </authorList>
    </citation>
    <scope>IDENTIFICATION</scope>
    <source>
        <strain evidence="8">subsp. vulgare</strain>
    </source>
</reference>
<sequence length="300" mass="32511">MDVDAAAQTHAHAHAHRHRSKRSSLASGEVSPTGMQYRGVRRRPWGRFAAEIRDPVSKARRWLGTYDTAEQAACAYDVAARFMRGPKARTNFPAPVDSWPAGYWPWGQSTAQAHPPAQLNTFILHNLMSSSPHGCLLLHHAGHGHAHANPPPPPIPTPAPSCPASSCAVTVTMPDTATASASSVPGAEDDDDWDWAGVLQGRDPPETGLLQDVVHGFHANRRPRDHVRTAEPDASVWLPNQERHEAFGGLSSSWGAGDKGYEDEGEFPMLPQGLLEDVVQYPPFMEVVAAPSAMGRSNWA</sequence>
<accession>A0A8I6YJL9</accession>
<evidence type="ECO:0000256" key="2">
    <source>
        <dbReference type="ARBA" id="ARBA00023015"/>
    </source>
</evidence>
<dbReference type="InterPro" id="IPR001471">
    <property type="entry name" value="AP2/ERF_dom"/>
</dbReference>
<dbReference type="GO" id="GO:0003677">
    <property type="term" value="F:DNA binding"/>
    <property type="evidence" value="ECO:0007669"/>
    <property type="project" value="UniProtKB-KW"/>
</dbReference>
<feature type="compositionally biased region" description="Low complexity" evidence="6">
    <location>
        <begin position="1"/>
        <end position="10"/>
    </location>
</feature>
<dbReference type="Pfam" id="PF00847">
    <property type="entry name" value="AP2"/>
    <property type="match status" value="1"/>
</dbReference>
<gene>
    <name evidence="8" type="primary">LOC123402492</name>
</gene>
<dbReference type="GO" id="GO:0003700">
    <property type="term" value="F:DNA-binding transcription factor activity"/>
    <property type="evidence" value="ECO:0007669"/>
    <property type="project" value="InterPro"/>
</dbReference>
<evidence type="ECO:0000313" key="8">
    <source>
        <dbReference type="EnsemblPlants" id="HORVU.MOREX.r3.6HG0590890.1.CDS1"/>
    </source>
</evidence>
<evidence type="ECO:0000256" key="5">
    <source>
        <dbReference type="ARBA" id="ARBA00023242"/>
    </source>
</evidence>
<dbReference type="RefSeq" id="XP_044952350.1">
    <property type="nucleotide sequence ID" value="XM_045096415.1"/>
</dbReference>
<dbReference type="EnsemblPlants" id="HORVU.MOREX.r3.6HG0590890.1">
    <property type="protein sequence ID" value="HORVU.MOREX.r3.6HG0590890.1.CDS1"/>
    <property type="gene ID" value="HORVU.MOREX.r3.6HG0590890"/>
</dbReference>
<dbReference type="Gene3D" id="3.30.730.10">
    <property type="entry name" value="AP2/ERF domain"/>
    <property type="match status" value="1"/>
</dbReference>
<evidence type="ECO:0000256" key="3">
    <source>
        <dbReference type="ARBA" id="ARBA00023125"/>
    </source>
</evidence>
<feature type="region of interest" description="Disordered" evidence="6">
    <location>
        <begin position="1"/>
        <end position="33"/>
    </location>
</feature>
<dbReference type="SMR" id="A0A8I6YJL9"/>
<dbReference type="FunFam" id="3.30.730.10:FF:000001">
    <property type="entry name" value="Ethylene-responsive transcription factor 2"/>
    <property type="match status" value="1"/>
</dbReference>
<dbReference type="PANTHER" id="PTHR31677:SF245">
    <property type="entry name" value="ETHYLENE-RESPONSIVE TRANSCRIPTION FACTOR ESR1"/>
    <property type="match status" value="1"/>
</dbReference>
<keyword evidence="2" id="KW-0805">Transcription regulation</keyword>
<keyword evidence="5" id="KW-0539">Nucleus</keyword>
<evidence type="ECO:0000256" key="4">
    <source>
        <dbReference type="ARBA" id="ARBA00023163"/>
    </source>
</evidence>